<dbReference type="InterPro" id="IPR010982">
    <property type="entry name" value="Lambda_DNA-bd_dom_sf"/>
</dbReference>
<organism evidence="3 4">
    <name type="scientific">Faecalicatena acetigenes</name>
    <dbReference type="NCBI Taxonomy" id="2981790"/>
    <lineage>
        <taxon>Bacteria</taxon>
        <taxon>Bacillati</taxon>
        <taxon>Bacillota</taxon>
        <taxon>Clostridia</taxon>
        <taxon>Lachnospirales</taxon>
        <taxon>Lachnospiraceae</taxon>
        <taxon>Faecalicatena</taxon>
    </lineage>
</organism>
<dbReference type="Pfam" id="PF01381">
    <property type="entry name" value="HTH_3"/>
    <property type="match status" value="1"/>
</dbReference>
<dbReference type="RefSeq" id="WP_267304072.1">
    <property type="nucleotide sequence ID" value="NZ_JAOQJX010000011.1"/>
</dbReference>
<dbReference type="PANTHER" id="PTHR46797:SF1">
    <property type="entry name" value="METHYLPHOSPHONATE SYNTHASE"/>
    <property type="match status" value="1"/>
</dbReference>
<accession>A0ABT2TBR9</accession>
<dbReference type="PANTHER" id="PTHR46797">
    <property type="entry name" value="HTH-TYPE TRANSCRIPTIONAL REGULATOR"/>
    <property type="match status" value="1"/>
</dbReference>
<evidence type="ECO:0000256" key="1">
    <source>
        <dbReference type="ARBA" id="ARBA00023125"/>
    </source>
</evidence>
<keyword evidence="4" id="KW-1185">Reference proteome</keyword>
<sequence length="175" mass="20166">METTGEKIRNIRKEKGLTQKQLAELIGTSQQNLAQYENGKRNPKFLTIKKIAYALEVPFTQLVPKGDDTETIESLQAIRSTGEIDFNRIASAIKKAMSSEHHRINLSEELTKSLESVIEQHQKEQENDERFKMYGFPDATSIKRISDVYLKLNEEGQQKVVEYATDLSQNERYKK</sequence>
<dbReference type="PROSITE" id="PS50943">
    <property type="entry name" value="HTH_CROC1"/>
    <property type="match status" value="1"/>
</dbReference>
<dbReference type="EMBL" id="JAOQJX010000011">
    <property type="protein sequence ID" value="MCU6747682.1"/>
    <property type="molecule type" value="Genomic_DNA"/>
</dbReference>
<evidence type="ECO:0000313" key="4">
    <source>
        <dbReference type="Proteomes" id="UP001652394"/>
    </source>
</evidence>
<dbReference type="SMART" id="SM00530">
    <property type="entry name" value="HTH_XRE"/>
    <property type="match status" value="1"/>
</dbReference>
<gene>
    <name evidence="3" type="ORF">OCV51_08470</name>
</gene>
<evidence type="ECO:0000259" key="2">
    <source>
        <dbReference type="PROSITE" id="PS50943"/>
    </source>
</evidence>
<proteinExistence type="predicted"/>
<keyword evidence="1" id="KW-0238">DNA-binding</keyword>
<dbReference type="InterPro" id="IPR050807">
    <property type="entry name" value="TransReg_Diox_bact_type"/>
</dbReference>
<dbReference type="Proteomes" id="UP001652394">
    <property type="component" value="Unassembled WGS sequence"/>
</dbReference>
<dbReference type="SUPFAM" id="SSF47413">
    <property type="entry name" value="lambda repressor-like DNA-binding domains"/>
    <property type="match status" value="1"/>
</dbReference>
<evidence type="ECO:0000313" key="3">
    <source>
        <dbReference type="EMBL" id="MCU6747682.1"/>
    </source>
</evidence>
<reference evidence="3 4" key="1">
    <citation type="journal article" date="2021" name="ISME Commun">
        <title>Automated analysis of genomic sequences facilitates high-throughput and comprehensive description of bacteria.</title>
        <authorList>
            <person name="Hitch T.C.A."/>
        </authorList>
    </citation>
    <scope>NUCLEOTIDE SEQUENCE [LARGE SCALE GENOMIC DNA]</scope>
    <source>
        <strain evidence="3 4">H2_18</strain>
    </source>
</reference>
<dbReference type="CDD" id="cd00093">
    <property type="entry name" value="HTH_XRE"/>
    <property type="match status" value="1"/>
</dbReference>
<feature type="domain" description="HTH cro/C1-type" evidence="2">
    <location>
        <begin position="8"/>
        <end position="62"/>
    </location>
</feature>
<dbReference type="Gene3D" id="1.10.260.40">
    <property type="entry name" value="lambda repressor-like DNA-binding domains"/>
    <property type="match status" value="1"/>
</dbReference>
<protein>
    <submittedName>
        <fullName evidence="3">Helix-turn-helix domain-containing protein</fullName>
    </submittedName>
</protein>
<dbReference type="InterPro" id="IPR001387">
    <property type="entry name" value="Cro/C1-type_HTH"/>
</dbReference>
<comment type="caution">
    <text evidence="3">The sequence shown here is derived from an EMBL/GenBank/DDBJ whole genome shotgun (WGS) entry which is preliminary data.</text>
</comment>
<name>A0ABT2TBR9_9FIRM</name>